<organism evidence="1 2">
    <name type="scientific">Larinioides sclopetarius</name>
    <dbReference type="NCBI Taxonomy" id="280406"/>
    <lineage>
        <taxon>Eukaryota</taxon>
        <taxon>Metazoa</taxon>
        <taxon>Ecdysozoa</taxon>
        <taxon>Arthropoda</taxon>
        <taxon>Chelicerata</taxon>
        <taxon>Arachnida</taxon>
        <taxon>Araneae</taxon>
        <taxon>Araneomorphae</taxon>
        <taxon>Entelegynae</taxon>
        <taxon>Araneoidea</taxon>
        <taxon>Araneidae</taxon>
        <taxon>Larinioides</taxon>
    </lineage>
</organism>
<proteinExistence type="predicted"/>
<evidence type="ECO:0000313" key="1">
    <source>
        <dbReference type="EMBL" id="CAL1301255.1"/>
    </source>
</evidence>
<gene>
    <name evidence="1" type="ORF">LARSCL_LOCUS22411</name>
</gene>
<comment type="caution">
    <text evidence="1">The sequence shown here is derived from an EMBL/GenBank/DDBJ whole genome shotgun (WGS) entry which is preliminary data.</text>
</comment>
<feature type="non-terminal residue" evidence="1">
    <location>
        <position position="1"/>
    </location>
</feature>
<name>A0AAV2BYA8_9ARAC</name>
<keyword evidence="2" id="KW-1185">Reference proteome</keyword>
<dbReference type="EMBL" id="CAXIEN010000644">
    <property type="protein sequence ID" value="CAL1301255.1"/>
    <property type="molecule type" value="Genomic_DNA"/>
</dbReference>
<accession>A0AAV2BYA8</accession>
<dbReference type="Proteomes" id="UP001497382">
    <property type="component" value="Unassembled WGS sequence"/>
</dbReference>
<sequence>IWFPLKIEEKFQRLTDVHQKIGKIYEIKNGPYTTLPLL</sequence>
<evidence type="ECO:0000313" key="2">
    <source>
        <dbReference type="Proteomes" id="UP001497382"/>
    </source>
</evidence>
<dbReference type="AlphaFoldDB" id="A0AAV2BYA8"/>
<reference evidence="1 2" key="1">
    <citation type="submission" date="2024-04" db="EMBL/GenBank/DDBJ databases">
        <authorList>
            <person name="Rising A."/>
            <person name="Reimegard J."/>
            <person name="Sonavane S."/>
            <person name="Akerstrom W."/>
            <person name="Nylinder S."/>
            <person name="Hedman E."/>
            <person name="Kallberg Y."/>
        </authorList>
    </citation>
    <scope>NUCLEOTIDE SEQUENCE [LARGE SCALE GENOMIC DNA]</scope>
</reference>
<protein>
    <submittedName>
        <fullName evidence="1">Uncharacterized protein</fullName>
    </submittedName>
</protein>